<evidence type="ECO:0000313" key="4">
    <source>
        <dbReference type="EMBL" id="SMC40835.1"/>
    </source>
</evidence>
<organism evidence="4 5">
    <name type="scientific">Sporomusa malonica</name>
    <dbReference type="NCBI Taxonomy" id="112901"/>
    <lineage>
        <taxon>Bacteria</taxon>
        <taxon>Bacillati</taxon>
        <taxon>Bacillota</taxon>
        <taxon>Negativicutes</taxon>
        <taxon>Selenomonadales</taxon>
        <taxon>Sporomusaceae</taxon>
        <taxon>Sporomusa</taxon>
    </lineage>
</organism>
<evidence type="ECO:0000313" key="5">
    <source>
        <dbReference type="Proteomes" id="UP000192738"/>
    </source>
</evidence>
<dbReference type="InterPro" id="IPR002509">
    <property type="entry name" value="NODB_dom"/>
</dbReference>
<dbReference type="SUPFAM" id="SSF88713">
    <property type="entry name" value="Glycoside hydrolase/deacetylase"/>
    <property type="match status" value="1"/>
</dbReference>
<dbReference type="STRING" id="112901.SAMN04488500_102281"/>
<dbReference type="GO" id="GO:0005576">
    <property type="term" value="C:extracellular region"/>
    <property type="evidence" value="ECO:0007669"/>
    <property type="project" value="UniProtKB-SubCell"/>
</dbReference>
<proteinExistence type="predicted"/>
<accession>A0A1W1YXA0</accession>
<name>A0A1W1YXA0_9FIRM</name>
<keyword evidence="5" id="KW-1185">Reference proteome</keyword>
<evidence type="ECO:0000256" key="1">
    <source>
        <dbReference type="ARBA" id="ARBA00004613"/>
    </source>
</evidence>
<dbReference type="AlphaFoldDB" id="A0A1W1YXA0"/>
<dbReference type="PANTHER" id="PTHR34216:SF3">
    <property type="entry name" value="POLY-BETA-1,6-N-ACETYL-D-GLUCOSAMINE N-DEACETYLASE"/>
    <property type="match status" value="1"/>
</dbReference>
<protein>
    <submittedName>
        <fullName evidence="4">Polysaccharide deacetylase</fullName>
    </submittedName>
</protein>
<reference evidence="4 5" key="1">
    <citation type="submission" date="2017-04" db="EMBL/GenBank/DDBJ databases">
        <authorList>
            <person name="Afonso C.L."/>
            <person name="Miller P.J."/>
            <person name="Scott M.A."/>
            <person name="Spackman E."/>
            <person name="Goraichik I."/>
            <person name="Dimitrov K.M."/>
            <person name="Suarez D.L."/>
            <person name="Swayne D.E."/>
        </authorList>
    </citation>
    <scope>NUCLEOTIDE SEQUENCE [LARGE SCALE GENOMIC DNA]</scope>
    <source>
        <strain evidence="4 5">DSM 5090</strain>
    </source>
</reference>
<keyword evidence="2" id="KW-0732">Signal</keyword>
<feature type="domain" description="NodB homology" evidence="3">
    <location>
        <begin position="70"/>
        <end position="242"/>
    </location>
</feature>
<evidence type="ECO:0000259" key="3">
    <source>
        <dbReference type="PROSITE" id="PS51677"/>
    </source>
</evidence>
<evidence type="ECO:0000256" key="2">
    <source>
        <dbReference type="ARBA" id="ARBA00022729"/>
    </source>
</evidence>
<dbReference type="GO" id="GO:0005975">
    <property type="term" value="P:carbohydrate metabolic process"/>
    <property type="evidence" value="ECO:0007669"/>
    <property type="project" value="InterPro"/>
</dbReference>
<dbReference type="Gene3D" id="3.20.20.370">
    <property type="entry name" value="Glycoside hydrolase/deacetylase"/>
    <property type="match status" value="1"/>
</dbReference>
<dbReference type="InterPro" id="IPR011330">
    <property type="entry name" value="Glyco_hydro/deAcase_b/a-brl"/>
</dbReference>
<dbReference type="EMBL" id="FWXI01000002">
    <property type="protein sequence ID" value="SMC40835.1"/>
    <property type="molecule type" value="Genomic_DNA"/>
</dbReference>
<comment type="subcellular location">
    <subcellularLocation>
        <location evidence="1">Secreted</location>
    </subcellularLocation>
</comment>
<dbReference type="PROSITE" id="PS51677">
    <property type="entry name" value="NODB"/>
    <property type="match status" value="1"/>
</dbReference>
<sequence length="242" mass="27032">MLLFVFWLLAPGAGVPLLAYHQVSSVPEVYSIDPDQFEEHMRYLSSHGYTAISLAELFASKNGVQPLPPNPVIITFDDGYADNCLTALPIMEKYGMKATVFVIAGQVGQPEYLTWDQIRFMQAKGIEIGSHTYSHIALSDLDQPKLMDELTRSKQVIETNLGKPVDFLAYPFGQYNANTITGVKQAGYVGACTGLPGLGTTKDDAYQLKRVNIPRPKYGLWEFRLRLLRAQIYAMLSPVFFK</sequence>
<dbReference type="Pfam" id="PF01522">
    <property type="entry name" value="Polysacc_deac_1"/>
    <property type="match status" value="1"/>
</dbReference>
<dbReference type="Proteomes" id="UP000192738">
    <property type="component" value="Unassembled WGS sequence"/>
</dbReference>
<dbReference type="GO" id="GO:0016810">
    <property type="term" value="F:hydrolase activity, acting on carbon-nitrogen (but not peptide) bonds"/>
    <property type="evidence" value="ECO:0007669"/>
    <property type="project" value="InterPro"/>
</dbReference>
<dbReference type="InterPro" id="IPR051398">
    <property type="entry name" value="Polysacch_Deacetylase"/>
</dbReference>
<dbReference type="PANTHER" id="PTHR34216">
    <property type="match status" value="1"/>
</dbReference>
<dbReference type="CDD" id="cd10918">
    <property type="entry name" value="CE4_NodB_like_5s_6s"/>
    <property type="match status" value="1"/>
</dbReference>
<gene>
    <name evidence="4" type="ORF">SAMN04488500_102281</name>
</gene>